<name>A0ACB5R6V1_9CLOT</name>
<reference evidence="1" key="1">
    <citation type="journal article" date="2025" name="Int. J. Syst. Evol. Microbiol.">
        <title>Inconstantimicrobium mannanitabidum sp. nov., a novel member of the family Clostridiaceae isolated from anoxic soil under the treatment of reductive soil disinfestation.</title>
        <authorList>
            <person name="Ueki A."/>
            <person name="Tonouchi A."/>
            <person name="Honma S."/>
            <person name="Kaku N."/>
            <person name="Ueki K."/>
        </authorList>
    </citation>
    <scope>NUCLEOTIDE SEQUENCE</scope>
    <source>
        <strain evidence="1">TW13</strain>
    </source>
</reference>
<protein>
    <submittedName>
        <fullName evidence="1">Uncharacterized protein</fullName>
    </submittedName>
</protein>
<accession>A0ACB5R6V1</accession>
<proteinExistence type="predicted"/>
<dbReference type="EMBL" id="BROD01000001">
    <property type="protein sequence ID" value="GKX64759.1"/>
    <property type="molecule type" value="Genomic_DNA"/>
</dbReference>
<evidence type="ECO:0000313" key="1">
    <source>
        <dbReference type="EMBL" id="GKX64759.1"/>
    </source>
</evidence>
<sequence>MLNLDDLLLKEAKKAIKSLNKEYCQISTIKIIEKMTGTRYSPQHSTNNIGLSGFLSIHQKELGIEYLNTEFVTIDEIPISTTVWRVI</sequence>
<keyword evidence="2" id="KW-1185">Reference proteome</keyword>
<dbReference type="Proteomes" id="UP001058074">
    <property type="component" value="Unassembled WGS sequence"/>
</dbReference>
<gene>
    <name evidence="1" type="ORF">rsdtw13_00170</name>
</gene>
<evidence type="ECO:0000313" key="2">
    <source>
        <dbReference type="Proteomes" id="UP001058074"/>
    </source>
</evidence>
<organism evidence="1 2">
    <name type="scientific">Inconstantimicrobium mannanitabidum</name>
    <dbReference type="NCBI Taxonomy" id="1604901"/>
    <lineage>
        <taxon>Bacteria</taxon>
        <taxon>Bacillati</taxon>
        <taxon>Bacillota</taxon>
        <taxon>Clostridia</taxon>
        <taxon>Eubacteriales</taxon>
        <taxon>Clostridiaceae</taxon>
        <taxon>Inconstantimicrobium</taxon>
    </lineage>
</organism>
<comment type="caution">
    <text evidence="1">The sequence shown here is derived from an EMBL/GenBank/DDBJ whole genome shotgun (WGS) entry which is preliminary data.</text>
</comment>